<dbReference type="PANTHER" id="PTHR43142:SF1">
    <property type="entry name" value="CARBOXYLIC ESTER HYDROLASE"/>
    <property type="match status" value="1"/>
</dbReference>
<proteinExistence type="inferred from homology"/>
<gene>
    <name evidence="8" type="primary">Dere\GG25094</name>
    <name evidence="8" type="ORF">Dere_GG25094</name>
</gene>
<keyword evidence="2" id="KW-0719">Serine esterase</keyword>
<keyword evidence="3" id="KW-0378">Hydrolase</keyword>
<dbReference type="EMBL" id="CH954181">
    <property type="protein sequence ID" value="EDV48158.1"/>
    <property type="molecule type" value="Genomic_DNA"/>
</dbReference>
<name>B3NYP5_DROER</name>
<dbReference type="OrthoDB" id="19653at2759"/>
<feature type="domain" description="Carboxylesterase type B" evidence="7">
    <location>
        <begin position="535"/>
        <end position="1055"/>
    </location>
</feature>
<reference evidence="8 9" key="1">
    <citation type="journal article" date="2007" name="Nature">
        <title>Evolution of genes and genomes on the Drosophila phylogeny.</title>
        <authorList>
            <consortium name="Drosophila 12 Genomes Consortium"/>
            <person name="Clark A.G."/>
            <person name="Eisen M.B."/>
            <person name="Smith D.R."/>
            <person name="Bergman C.M."/>
            <person name="Oliver B."/>
            <person name="Markow T.A."/>
            <person name="Kaufman T.C."/>
            <person name="Kellis M."/>
            <person name="Gelbart W."/>
            <person name="Iyer V.N."/>
            <person name="Pollard D.A."/>
            <person name="Sackton T.B."/>
            <person name="Larracuente A.M."/>
            <person name="Singh N.D."/>
            <person name="Abad J.P."/>
            <person name="Abt D.N."/>
            <person name="Adryan B."/>
            <person name="Aguade M."/>
            <person name="Akashi H."/>
            <person name="Anderson W.W."/>
            <person name="Aquadro C.F."/>
            <person name="Ardell D.H."/>
            <person name="Arguello R."/>
            <person name="Artieri C.G."/>
            <person name="Barbash D.A."/>
            <person name="Barker D."/>
            <person name="Barsanti P."/>
            <person name="Batterham P."/>
            <person name="Batzoglou S."/>
            <person name="Begun D."/>
            <person name="Bhutkar A."/>
            <person name="Blanco E."/>
            <person name="Bosak S.A."/>
            <person name="Bradley R.K."/>
            <person name="Brand A.D."/>
            <person name="Brent M.R."/>
            <person name="Brooks A.N."/>
            <person name="Brown R.H."/>
            <person name="Butlin R.K."/>
            <person name="Caggese C."/>
            <person name="Calvi B.R."/>
            <person name="Bernardo de Carvalho A."/>
            <person name="Caspi A."/>
            <person name="Castrezana S."/>
            <person name="Celniker S.E."/>
            <person name="Chang J.L."/>
            <person name="Chapple C."/>
            <person name="Chatterji S."/>
            <person name="Chinwalla A."/>
            <person name="Civetta A."/>
            <person name="Clifton S.W."/>
            <person name="Comeron J.M."/>
            <person name="Costello J.C."/>
            <person name="Coyne J.A."/>
            <person name="Daub J."/>
            <person name="David R.G."/>
            <person name="Delcher A.L."/>
            <person name="Delehaunty K."/>
            <person name="Do C.B."/>
            <person name="Ebling H."/>
            <person name="Edwards K."/>
            <person name="Eickbush T."/>
            <person name="Evans J.D."/>
            <person name="Filipski A."/>
            <person name="Findeiss S."/>
            <person name="Freyhult E."/>
            <person name="Fulton L."/>
            <person name="Fulton R."/>
            <person name="Garcia A.C."/>
            <person name="Gardiner A."/>
            <person name="Garfield D.A."/>
            <person name="Garvin B.E."/>
            <person name="Gibson G."/>
            <person name="Gilbert D."/>
            <person name="Gnerre S."/>
            <person name="Godfrey J."/>
            <person name="Good R."/>
            <person name="Gotea V."/>
            <person name="Gravely B."/>
            <person name="Greenberg A.J."/>
            <person name="Griffiths-Jones S."/>
            <person name="Gross S."/>
            <person name="Guigo R."/>
            <person name="Gustafson E.A."/>
            <person name="Haerty W."/>
            <person name="Hahn M.W."/>
            <person name="Halligan D.L."/>
            <person name="Halpern A.L."/>
            <person name="Halter G.M."/>
            <person name="Han M.V."/>
            <person name="Heger A."/>
            <person name="Hillier L."/>
            <person name="Hinrichs A.S."/>
            <person name="Holmes I."/>
            <person name="Hoskins R.A."/>
            <person name="Hubisz M.J."/>
            <person name="Hultmark D."/>
            <person name="Huntley M.A."/>
            <person name="Jaffe D.B."/>
            <person name="Jagadeeshan S."/>
            <person name="Jeck W.R."/>
            <person name="Johnson J."/>
            <person name="Jones C.D."/>
            <person name="Jordan W.C."/>
            <person name="Karpen G.H."/>
            <person name="Kataoka E."/>
            <person name="Keightley P.D."/>
            <person name="Kheradpour P."/>
            <person name="Kirkness E.F."/>
            <person name="Koerich L.B."/>
            <person name="Kristiansen K."/>
            <person name="Kudrna D."/>
            <person name="Kulathinal R.J."/>
            <person name="Kumar S."/>
            <person name="Kwok R."/>
            <person name="Lander E."/>
            <person name="Langley C.H."/>
            <person name="Lapoint R."/>
            <person name="Lazzaro B.P."/>
            <person name="Lee S.J."/>
            <person name="Levesque L."/>
            <person name="Li R."/>
            <person name="Lin C.F."/>
            <person name="Lin M.F."/>
            <person name="Lindblad-Toh K."/>
            <person name="Llopart A."/>
            <person name="Long M."/>
            <person name="Low L."/>
            <person name="Lozovsky E."/>
            <person name="Lu J."/>
            <person name="Luo M."/>
            <person name="Machado C.A."/>
            <person name="Makalowski W."/>
            <person name="Marzo M."/>
            <person name="Matsuda M."/>
            <person name="Matzkin L."/>
            <person name="McAllister B."/>
            <person name="McBride C.S."/>
            <person name="McKernan B."/>
            <person name="McKernan K."/>
            <person name="Mendez-Lago M."/>
            <person name="Minx P."/>
            <person name="Mollenhauer M.U."/>
            <person name="Montooth K."/>
            <person name="Mount S.M."/>
            <person name="Mu X."/>
            <person name="Myers E."/>
            <person name="Negre B."/>
            <person name="Newfeld S."/>
            <person name="Nielsen R."/>
            <person name="Noor M.A."/>
            <person name="O'Grady P."/>
            <person name="Pachter L."/>
            <person name="Papaceit M."/>
            <person name="Parisi M.J."/>
            <person name="Parisi M."/>
            <person name="Parts L."/>
            <person name="Pedersen J.S."/>
            <person name="Pesole G."/>
            <person name="Phillippy A.M."/>
            <person name="Ponting C.P."/>
            <person name="Pop M."/>
            <person name="Porcelli D."/>
            <person name="Powell J.R."/>
            <person name="Prohaska S."/>
            <person name="Pruitt K."/>
            <person name="Puig M."/>
            <person name="Quesneville H."/>
            <person name="Ram K.R."/>
            <person name="Rand D."/>
            <person name="Rasmussen M.D."/>
            <person name="Reed L.K."/>
            <person name="Reenan R."/>
            <person name="Reily A."/>
            <person name="Remington K.A."/>
            <person name="Rieger T.T."/>
            <person name="Ritchie M.G."/>
            <person name="Robin C."/>
            <person name="Rogers Y.H."/>
            <person name="Rohde C."/>
            <person name="Rozas J."/>
            <person name="Rubenfield M.J."/>
            <person name="Ruiz A."/>
            <person name="Russo S."/>
            <person name="Salzberg S.L."/>
            <person name="Sanchez-Gracia A."/>
            <person name="Saranga D.J."/>
            <person name="Sato H."/>
            <person name="Schaeffer S.W."/>
            <person name="Schatz M.C."/>
            <person name="Schlenke T."/>
            <person name="Schwartz R."/>
            <person name="Segarra C."/>
            <person name="Singh R.S."/>
            <person name="Sirot L."/>
            <person name="Sirota M."/>
            <person name="Sisneros N.B."/>
            <person name="Smith C.D."/>
            <person name="Smith T.F."/>
            <person name="Spieth J."/>
            <person name="Stage D.E."/>
            <person name="Stark A."/>
            <person name="Stephan W."/>
            <person name="Strausberg R.L."/>
            <person name="Strempel S."/>
            <person name="Sturgill D."/>
            <person name="Sutton G."/>
            <person name="Sutton G.G."/>
            <person name="Tao W."/>
            <person name="Teichmann S."/>
            <person name="Tobari Y.N."/>
            <person name="Tomimura Y."/>
            <person name="Tsolas J.M."/>
            <person name="Valente V.L."/>
            <person name="Venter E."/>
            <person name="Venter J.C."/>
            <person name="Vicario S."/>
            <person name="Vieira F.G."/>
            <person name="Vilella A.J."/>
            <person name="Villasante A."/>
            <person name="Walenz B."/>
            <person name="Wang J."/>
            <person name="Wasserman M."/>
            <person name="Watts T."/>
            <person name="Wilson D."/>
            <person name="Wilson R.K."/>
            <person name="Wing R.A."/>
            <person name="Wolfner M.F."/>
            <person name="Wong A."/>
            <person name="Wong G.K."/>
            <person name="Wu C.I."/>
            <person name="Wu G."/>
            <person name="Yamamoto D."/>
            <person name="Yang H.P."/>
            <person name="Yang S.P."/>
            <person name="Yorke J.A."/>
            <person name="Yoshida K."/>
            <person name="Zdobnov E."/>
            <person name="Zhang P."/>
            <person name="Zhang Y."/>
            <person name="Zimin A.V."/>
            <person name="Baldwin J."/>
            <person name="Abdouelleil A."/>
            <person name="Abdulkadir J."/>
            <person name="Abebe A."/>
            <person name="Abera B."/>
            <person name="Abreu J."/>
            <person name="Acer S.C."/>
            <person name="Aftuck L."/>
            <person name="Alexander A."/>
            <person name="An P."/>
            <person name="Anderson E."/>
            <person name="Anderson S."/>
            <person name="Arachi H."/>
            <person name="Azer M."/>
            <person name="Bachantsang P."/>
            <person name="Barry A."/>
            <person name="Bayul T."/>
            <person name="Berlin A."/>
            <person name="Bessette D."/>
            <person name="Bloom T."/>
            <person name="Blye J."/>
            <person name="Boguslavskiy L."/>
            <person name="Bonnet C."/>
            <person name="Boukhgalter B."/>
            <person name="Bourzgui I."/>
            <person name="Brown A."/>
            <person name="Cahill P."/>
            <person name="Channer S."/>
            <person name="Cheshatsang Y."/>
            <person name="Chuda L."/>
            <person name="Citroen M."/>
            <person name="Collymore A."/>
            <person name="Cooke P."/>
            <person name="Costello M."/>
            <person name="D'Aco K."/>
            <person name="Daza R."/>
            <person name="De Haan G."/>
            <person name="DeGray S."/>
            <person name="DeMaso C."/>
            <person name="Dhargay N."/>
            <person name="Dooley K."/>
            <person name="Dooley E."/>
            <person name="Doricent M."/>
            <person name="Dorje P."/>
            <person name="Dorjee K."/>
            <person name="Dupes A."/>
            <person name="Elong R."/>
            <person name="Falk J."/>
            <person name="Farina A."/>
            <person name="Faro S."/>
            <person name="Ferguson D."/>
            <person name="Fisher S."/>
            <person name="Foley C.D."/>
            <person name="Franke A."/>
            <person name="Friedrich D."/>
            <person name="Gadbois L."/>
            <person name="Gearin G."/>
            <person name="Gearin C.R."/>
            <person name="Giannoukos G."/>
            <person name="Goode T."/>
            <person name="Graham J."/>
            <person name="Grandbois E."/>
            <person name="Grewal S."/>
            <person name="Gyaltsen K."/>
            <person name="Hafez N."/>
            <person name="Hagos B."/>
            <person name="Hall J."/>
            <person name="Henson C."/>
            <person name="Hollinger A."/>
            <person name="Honan T."/>
            <person name="Huard M.D."/>
            <person name="Hughes L."/>
            <person name="Hurhula B."/>
            <person name="Husby M.E."/>
            <person name="Kamat A."/>
            <person name="Kanga B."/>
            <person name="Kashin S."/>
            <person name="Khazanovich D."/>
            <person name="Kisner P."/>
            <person name="Lance K."/>
            <person name="Lara M."/>
            <person name="Lee W."/>
            <person name="Lennon N."/>
            <person name="Letendre F."/>
            <person name="LeVine R."/>
            <person name="Lipovsky A."/>
            <person name="Liu X."/>
            <person name="Liu J."/>
            <person name="Liu S."/>
            <person name="Lokyitsang T."/>
            <person name="Lokyitsang Y."/>
            <person name="Lubonja R."/>
            <person name="Lui A."/>
            <person name="MacDonald P."/>
            <person name="Magnisalis V."/>
            <person name="Maru K."/>
            <person name="Matthews C."/>
            <person name="McCusker W."/>
            <person name="McDonough S."/>
            <person name="Mehta T."/>
            <person name="Meldrim J."/>
            <person name="Meneus L."/>
            <person name="Mihai O."/>
            <person name="Mihalev A."/>
            <person name="Mihova T."/>
            <person name="Mittelman R."/>
            <person name="Mlenga V."/>
            <person name="Montmayeur A."/>
            <person name="Mulrain L."/>
            <person name="Navidi A."/>
            <person name="Naylor J."/>
            <person name="Negash T."/>
            <person name="Nguyen T."/>
            <person name="Nguyen N."/>
            <person name="Nicol R."/>
            <person name="Norbu C."/>
            <person name="Norbu N."/>
            <person name="Novod N."/>
            <person name="O'Neill B."/>
            <person name="Osman S."/>
            <person name="Markiewicz E."/>
            <person name="Oyono O.L."/>
            <person name="Patti C."/>
            <person name="Phunkhang P."/>
            <person name="Pierre F."/>
            <person name="Priest M."/>
            <person name="Raghuraman S."/>
            <person name="Rege F."/>
            <person name="Reyes R."/>
            <person name="Rise C."/>
            <person name="Rogov P."/>
            <person name="Ross K."/>
            <person name="Ryan E."/>
            <person name="Settipalli S."/>
            <person name="Shea T."/>
            <person name="Sherpa N."/>
            <person name="Shi L."/>
            <person name="Shih D."/>
            <person name="Sparrow T."/>
            <person name="Spaulding J."/>
            <person name="Stalker J."/>
            <person name="Stange-Thomann N."/>
            <person name="Stavropoulos S."/>
            <person name="Stone C."/>
            <person name="Strader C."/>
            <person name="Tesfaye S."/>
            <person name="Thomson T."/>
            <person name="Thoulutsang Y."/>
            <person name="Thoulutsang D."/>
            <person name="Topham K."/>
            <person name="Topping I."/>
            <person name="Tsamla T."/>
            <person name="Vassiliev H."/>
            <person name="Vo A."/>
            <person name="Wangchuk T."/>
            <person name="Wangdi T."/>
            <person name="Weiand M."/>
            <person name="Wilkinson J."/>
            <person name="Wilson A."/>
            <person name="Yadav S."/>
            <person name="Young G."/>
            <person name="Yu Q."/>
            <person name="Zembek L."/>
            <person name="Zhong D."/>
            <person name="Zimmer A."/>
            <person name="Zwirko Z."/>
            <person name="Jaffe D.B."/>
            <person name="Alvarez P."/>
            <person name="Brockman W."/>
            <person name="Butler J."/>
            <person name="Chin C."/>
            <person name="Gnerre S."/>
            <person name="Grabherr M."/>
            <person name="Kleber M."/>
            <person name="Mauceli E."/>
            <person name="MacCallum I."/>
        </authorList>
    </citation>
    <scope>NUCLEOTIDE SEQUENCE [LARGE SCALE GENOMIC DNA]</scope>
    <source>
        <strain evidence="8 9">TSC#14021-0224.01</strain>
    </source>
</reference>
<sequence>MMSESSLETCELTLPVGQIRGVKRLSLYDDPYFSFEKIPFAKPPLGELRFRAPVPADPWSGVLDCSHYAEKPTQRSLLTRVIEGGEDCLYLNVYAKQLKSDKPLPVMVYIFGGAFTIGEATRELYGPDYFMAKDVVLVTLNYRVDCLGFLSLQDPSLQVPGNAGLKDQVLALKWVKQYISNFNGDDSNITVFGESAGGCSTHLMMCTKQTRGLFHKAIPMSGTVHNYWSLNPAEDFAFRLAQQNGFTGENNDAKVLEYLRGVLARDLVNHNLITPEHRRNGLLFAFGPTVEAYVGEDCVVPKPPVEMARDAWSNDLPVMLGGTSFEGLFMYPAVSANLKALDELSKDPLRLVPVDVRRVSSEEDNLEYSQRLIKAYFGDAPPSSGLFMNMLDYFGSFNRTLNARLTYAKAPTYYYRFDFDSPSFNFYRTKFCGDHIKTGVAHADDLSYLFRNVGSWKLEKTSAEYRTIERMIGIWTAFAATSNPNCPEIGHLDWRPSTKDDPKRVVNISSEVNIIDLPEILSMDLGYNSLETCELTLPVGQIRGVKRLSLYDDPYFSFEKIPFAKPPLGELRFRAPVPADPWSGVLDCSHYAEKPTQRSLLTRVIEGGEDCLYLNVYAKQLKSDKPLPVMVYIFGGAFTIGEATRELYGPDYFMAKDVVLVTLNYRVDCLGFLSLQDPSLQVPGNAGLKDQVLALKWVEQYISNFNGDDSNITVFGDSAGGCSTHLMMCTKQTRGLFHKAIPMSGTVHNYWSLNPAEDFAFRLAQQNGFTGENNDAKVLEYLRGVPARDLVNHNLITPEHRRNGLLFAFGPTVEAYVGEDCVVPKPPVEMARDAWSNDLPVMLGGTSFEGLFMYPAVSANLKALDELSKDPLRLVPVDVRRVSSEEDNLEYSQRLIKAYFGDAPPSSGLFMNMLDLYSYKVFWHGFNRTLNARLTYAKAPTYYYRFDFDSPSFNFYRTKFCGDHIKTGVAHADDLSYLFRNVGSWKLEKTSAEYRTIERMIGIWTAFAATSNPNCPEIGHLDWRPSTKDDPKRVVNISSDVNIIDLPEYEKLQIWDSLYKPNQLI</sequence>
<dbReference type="Proteomes" id="UP000008711">
    <property type="component" value="Unassembled WGS sequence"/>
</dbReference>
<evidence type="ECO:0000256" key="6">
    <source>
        <dbReference type="ARBA" id="ARBA00039155"/>
    </source>
</evidence>
<dbReference type="AlphaFoldDB" id="B3NYP5"/>
<dbReference type="PhylomeDB" id="B3NYP5"/>
<evidence type="ECO:0000256" key="3">
    <source>
        <dbReference type="ARBA" id="ARBA00022801"/>
    </source>
</evidence>
<protein>
    <recommendedName>
        <fullName evidence="6">carboxylesterase</fullName>
        <ecNumber evidence="6">3.1.1.1</ecNumber>
    </recommendedName>
</protein>
<dbReference type="ESTHER" id="droer-b3nyp5.2">
    <property type="family name" value="Carb_B_Arthropoda"/>
</dbReference>
<evidence type="ECO:0000256" key="4">
    <source>
        <dbReference type="ARBA" id="ARBA00023157"/>
    </source>
</evidence>
<feature type="domain" description="Carboxylesterase type B" evidence="7">
    <location>
        <begin position="12"/>
        <end position="513"/>
    </location>
</feature>
<evidence type="ECO:0000256" key="1">
    <source>
        <dbReference type="ARBA" id="ARBA00005964"/>
    </source>
</evidence>
<keyword evidence="9" id="KW-1185">Reference proteome</keyword>
<dbReference type="PANTHER" id="PTHR43142">
    <property type="entry name" value="CARBOXYLIC ESTER HYDROLASE"/>
    <property type="match status" value="1"/>
</dbReference>
<dbReference type="OMA" id="FWESINA"/>
<evidence type="ECO:0000256" key="5">
    <source>
        <dbReference type="ARBA" id="ARBA00023180"/>
    </source>
</evidence>
<evidence type="ECO:0000313" key="8">
    <source>
        <dbReference type="EMBL" id="EDV48158.1"/>
    </source>
</evidence>
<evidence type="ECO:0000259" key="7">
    <source>
        <dbReference type="Pfam" id="PF00135"/>
    </source>
</evidence>
<evidence type="ECO:0000313" key="9">
    <source>
        <dbReference type="Proteomes" id="UP000008711"/>
    </source>
</evidence>
<reference evidence="8 9" key="2">
    <citation type="journal article" date="2008" name="Bioinformatics">
        <title>Assembly reconciliation.</title>
        <authorList>
            <person name="Zimin A.V."/>
            <person name="Smith D.R."/>
            <person name="Sutton G."/>
            <person name="Yorke J.A."/>
        </authorList>
    </citation>
    <scope>NUCLEOTIDE SEQUENCE [LARGE SCALE GENOMIC DNA]</scope>
    <source>
        <strain evidence="8 9">TSC#14021-0224.01</strain>
    </source>
</reference>
<dbReference type="SUPFAM" id="SSF53474">
    <property type="entry name" value="alpha/beta-Hydrolases"/>
    <property type="match status" value="2"/>
</dbReference>
<comment type="similarity">
    <text evidence="1">Belongs to the type-B carboxylesterase/lipase family.</text>
</comment>
<dbReference type="EC" id="3.1.1.1" evidence="6"/>
<dbReference type="Gene3D" id="3.40.50.1820">
    <property type="entry name" value="alpha/beta hydrolase"/>
    <property type="match status" value="2"/>
</dbReference>
<dbReference type="ESTHER" id="droer-b3nyp5.1">
    <property type="family name" value="Carb_B_Arthropoda"/>
</dbReference>
<keyword evidence="5" id="KW-0325">Glycoprotein</keyword>
<dbReference type="InterPro" id="IPR002018">
    <property type="entry name" value="CarbesteraseB"/>
</dbReference>
<dbReference type="InterPro" id="IPR029058">
    <property type="entry name" value="AB_hydrolase_fold"/>
</dbReference>
<dbReference type="Pfam" id="PF00135">
    <property type="entry name" value="COesterase"/>
    <property type="match status" value="2"/>
</dbReference>
<evidence type="ECO:0000256" key="2">
    <source>
        <dbReference type="ARBA" id="ARBA00022487"/>
    </source>
</evidence>
<dbReference type="HOGENOM" id="CLU_006586_20_2_1"/>
<keyword evidence="4" id="KW-1015">Disulfide bond</keyword>
<dbReference type="GO" id="GO:0106435">
    <property type="term" value="F:carboxylesterase activity"/>
    <property type="evidence" value="ECO:0007669"/>
    <property type="project" value="UniProtKB-EC"/>
</dbReference>
<dbReference type="FunFam" id="3.40.50.1820:FF:000092">
    <property type="entry name" value="Carboxylic ester hydrolase"/>
    <property type="match status" value="2"/>
</dbReference>
<dbReference type="eggNOG" id="KOG1516">
    <property type="taxonomic scope" value="Eukaryota"/>
</dbReference>
<accession>B3NYP5</accession>
<organism evidence="8 9">
    <name type="scientific">Drosophila erecta</name>
    <name type="common">Fruit fly</name>
    <dbReference type="NCBI Taxonomy" id="7220"/>
    <lineage>
        <taxon>Eukaryota</taxon>
        <taxon>Metazoa</taxon>
        <taxon>Ecdysozoa</taxon>
        <taxon>Arthropoda</taxon>
        <taxon>Hexapoda</taxon>
        <taxon>Insecta</taxon>
        <taxon>Pterygota</taxon>
        <taxon>Neoptera</taxon>
        <taxon>Endopterygota</taxon>
        <taxon>Diptera</taxon>
        <taxon>Brachycera</taxon>
        <taxon>Muscomorpha</taxon>
        <taxon>Ephydroidea</taxon>
        <taxon>Drosophilidae</taxon>
        <taxon>Drosophila</taxon>
        <taxon>Sophophora</taxon>
    </lineage>
</organism>